<name>A0A6J7WFD6_9CAUD</name>
<protein>
    <recommendedName>
        <fullName evidence="2">DUF736 domain-containing protein</fullName>
    </recommendedName>
</protein>
<organism evidence="1">
    <name type="scientific">uncultured Caudovirales phage</name>
    <dbReference type="NCBI Taxonomy" id="2100421"/>
    <lineage>
        <taxon>Viruses</taxon>
        <taxon>Duplodnaviria</taxon>
        <taxon>Heunggongvirae</taxon>
        <taxon>Uroviricota</taxon>
        <taxon>Caudoviricetes</taxon>
        <taxon>Peduoviridae</taxon>
        <taxon>Maltschvirus</taxon>
        <taxon>Maltschvirus maltsch</taxon>
    </lineage>
</organism>
<dbReference type="EMBL" id="LR798233">
    <property type="protein sequence ID" value="CAB5212817.1"/>
    <property type="molecule type" value="Genomic_DNA"/>
</dbReference>
<sequence>MEVFVTLFDSTPAEGNRPHYKGFLKIDGVEHEFALWPSKSGKGFTGRAKLKGDKPQAPIIKANDVESHLAALDDEIPF</sequence>
<evidence type="ECO:0008006" key="2">
    <source>
        <dbReference type="Google" id="ProtNLM"/>
    </source>
</evidence>
<gene>
    <name evidence="1" type="ORF">UFOVP191_26</name>
</gene>
<accession>A0A6J7WFD6</accession>
<proteinExistence type="predicted"/>
<reference evidence="1" key="1">
    <citation type="submission" date="2020-05" db="EMBL/GenBank/DDBJ databases">
        <authorList>
            <person name="Chiriac C."/>
            <person name="Salcher M."/>
            <person name="Ghai R."/>
            <person name="Kavagutti S V."/>
        </authorList>
    </citation>
    <scope>NUCLEOTIDE SEQUENCE</scope>
</reference>
<evidence type="ECO:0000313" key="1">
    <source>
        <dbReference type="EMBL" id="CAB5212817.1"/>
    </source>
</evidence>